<name>A0ABD0PRC5_CIRMR</name>
<evidence type="ECO:0000256" key="1">
    <source>
        <dbReference type="SAM" id="MobiDB-lite"/>
    </source>
</evidence>
<dbReference type="EMBL" id="JAMKFB020000014">
    <property type="protein sequence ID" value="KAL0176582.1"/>
    <property type="molecule type" value="Genomic_DNA"/>
</dbReference>
<feature type="non-terminal residue" evidence="2">
    <location>
        <position position="294"/>
    </location>
</feature>
<dbReference type="Proteomes" id="UP001529510">
    <property type="component" value="Unassembled WGS sequence"/>
</dbReference>
<sequence>EAPATAPWLRVSLQWIWNFEWEFEMAIYANMPPLLLPSSELPVSPVSATLTLLPRSPLSPGSPSAQPQPSICAAGSTQVCQSSSASWLEDSLSPPPASESWTPPRPVNPAAPLWLLAPSSPSSFRLRLGLSSTICHLGTPLLPLCLVPPALLGSSFPSAPPWSSVASAPLWPSGSSSSPWLIGSPSPPRVPPPPAPTLSAGALESSTLPPPWLLPLSAPPWVAFTAWVPPVSTYSKLLLSSLSFSSTLAPSSVVSTLDSVCHPPLGCPSFPKPSPKFPPVPPFVVPVAQGRYMM</sequence>
<reference evidence="2 3" key="1">
    <citation type="submission" date="2024-05" db="EMBL/GenBank/DDBJ databases">
        <title>Genome sequencing and assembly of Indian major carp, Cirrhinus mrigala (Hamilton, 1822).</title>
        <authorList>
            <person name="Mohindra V."/>
            <person name="Chowdhury L.M."/>
            <person name="Lal K."/>
            <person name="Jena J.K."/>
        </authorList>
    </citation>
    <scope>NUCLEOTIDE SEQUENCE [LARGE SCALE GENOMIC DNA]</scope>
    <source>
        <strain evidence="2">CM1030</strain>
        <tissue evidence="2">Blood</tissue>
    </source>
</reference>
<feature type="compositionally biased region" description="Pro residues" evidence="1">
    <location>
        <begin position="185"/>
        <end position="196"/>
    </location>
</feature>
<feature type="non-terminal residue" evidence="2">
    <location>
        <position position="1"/>
    </location>
</feature>
<protein>
    <submittedName>
        <fullName evidence="2">Uncharacterized protein</fullName>
    </submittedName>
</protein>
<proteinExistence type="predicted"/>
<keyword evidence="3" id="KW-1185">Reference proteome</keyword>
<feature type="region of interest" description="Disordered" evidence="1">
    <location>
        <begin position="182"/>
        <end position="201"/>
    </location>
</feature>
<accession>A0ABD0PRC5</accession>
<dbReference type="AlphaFoldDB" id="A0ABD0PRC5"/>
<gene>
    <name evidence="2" type="ORF">M9458_028912</name>
</gene>
<comment type="caution">
    <text evidence="2">The sequence shown here is derived from an EMBL/GenBank/DDBJ whole genome shotgun (WGS) entry which is preliminary data.</text>
</comment>
<organism evidence="2 3">
    <name type="scientific">Cirrhinus mrigala</name>
    <name type="common">Mrigala</name>
    <dbReference type="NCBI Taxonomy" id="683832"/>
    <lineage>
        <taxon>Eukaryota</taxon>
        <taxon>Metazoa</taxon>
        <taxon>Chordata</taxon>
        <taxon>Craniata</taxon>
        <taxon>Vertebrata</taxon>
        <taxon>Euteleostomi</taxon>
        <taxon>Actinopterygii</taxon>
        <taxon>Neopterygii</taxon>
        <taxon>Teleostei</taxon>
        <taxon>Ostariophysi</taxon>
        <taxon>Cypriniformes</taxon>
        <taxon>Cyprinidae</taxon>
        <taxon>Labeoninae</taxon>
        <taxon>Labeonini</taxon>
        <taxon>Cirrhinus</taxon>
    </lineage>
</organism>
<evidence type="ECO:0000313" key="3">
    <source>
        <dbReference type="Proteomes" id="UP001529510"/>
    </source>
</evidence>
<evidence type="ECO:0000313" key="2">
    <source>
        <dbReference type="EMBL" id="KAL0176582.1"/>
    </source>
</evidence>